<keyword evidence="9" id="KW-0539">Nucleus</keyword>
<evidence type="ECO:0000256" key="3">
    <source>
        <dbReference type="ARBA" id="ARBA00022723"/>
    </source>
</evidence>
<feature type="compositionally biased region" description="Basic and acidic residues" evidence="10">
    <location>
        <begin position="117"/>
        <end position="126"/>
    </location>
</feature>
<gene>
    <name evidence="13" type="ORF">BLNAU_530</name>
</gene>
<keyword evidence="6" id="KW-0862">Zinc</keyword>
<feature type="region of interest" description="Disordered" evidence="10">
    <location>
        <begin position="111"/>
        <end position="144"/>
    </location>
</feature>
<evidence type="ECO:0000256" key="1">
    <source>
        <dbReference type="ARBA" id="ARBA00010506"/>
    </source>
</evidence>
<sequence>MKILFKGGVWKNSEDEVLKAAVMKYGKNQWSRISSLLVRKTAKQCKARWFEWLDPSIKKTEWTREEEEKLLHLAKVMPSQWRTISQIIKRPPAMCMEHYDRLLDAALGREDGEDAENDPRRLRPGEIDPNPEGKPAKPDPVDMDDDEKEMLVETIARLANTKGKKAKRRARERQLEEARRLTLLQKRRELKAAGIEVGLSDPLQARRKKKIQSTSMINLEKEIPFLTTPMPGQFNTTGEKMRTPDEELIHKLREREKENEQKERDQRKGRRLEREKLDEMEAQNYAAVMEKKMRKDERLGHIRLQRALADPSQPFLSLPAPQVDNDQIGAIAKTVSETQRLNTGQFTVSGQTTPSHTGMLTGRTQFGYTPQTGRKGSSVGVTSEYVMNEARDVAALMTTSTPLLGGLNTPLHHAGFDFEVDREQIAMGDLDLARKLATPRRSAPGETAMGEEDELMPPPMLRINENTIRKKARGEYAELDALFEALPEPTKPTKTKEKKTSSAMTNEDWEKLAEEEVQNLLSTKKTKRLTSTASENSRQVIPPKRHKPEPDELSKPDEEEGMIEVVSREAQMEEAQIVKNEMSDETLINRTRGVSGDVDQKTQDEIARRKKERNERANMSSARLLNDLPLPIDASGLEEWKRLRIESDQSRLPSLLGMDETELRTITELVLSEASILIRHDISSTAKPSRRRNRQEKDEQSTPDELEEIDSKWMEQAKLQMEEECQKMRIEVPPDPSLFSLDSILSVPPAQATHKAIMDAQEELRKLRQRISKLKEQAPVKQTPDAEEDERQRRTRLEQRLLELNRLNEEASMKRSVYQDIAELEQTKIIPARLAQASAQVATLQSIENRFQQEFGTLRNRAISLRTKILNHGSISNISRRTQGQSSAQQGVTYICGDCGSQTHLMPGKPVSCSECGNKILYKKRTQNVIQVEAR</sequence>
<dbReference type="Gene3D" id="1.10.10.60">
    <property type="entry name" value="Homeodomain-like"/>
    <property type="match status" value="2"/>
</dbReference>
<evidence type="ECO:0000313" key="14">
    <source>
        <dbReference type="Proteomes" id="UP001281761"/>
    </source>
</evidence>
<evidence type="ECO:0000259" key="12">
    <source>
        <dbReference type="PROSITE" id="PS51294"/>
    </source>
</evidence>
<keyword evidence="5" id="KW-0677">Repeat</keyword>
<dbReference type="Pfam" id="PF03604">
    <property type="entry name" value="Zn_ribbon_RPAB4"/>
    <property type="match status" value="1"/>
</dbReference>
<dbReference type="PANTHER" id="PTHR45885:SF1">
    <property type="entry name" value="CELL DIVISION CYCLE 5-LIKE PROTEIN"/>
    <property type="match status" value="1"/>
</dbReference>
<feature type="region of interest" description="Disordered" evidence="10">
    <location>
        <begin position="252"/>
        <end position="275"/>
    </location>
</feature>
<evidence type="ECO:0000313" key="13">
    <source>
        <dbReference type="EMBL" id="KAK2964613.1"/>
    </source>
</evidence>
<feature type="region of interest" description="Disordered" evidence="10">
    <location>
        <begin position="523"/>
        <end position="560"/>
    </location>
</feature>
<dbReference type="Proteomes" id="UP001281761">
    <property type="component" value="Unassembled WGS sequence"/>
</dbReference>
<feature type="domain" description="Myb-like" evidence="11">
    <location>
        <begin position="6"/>
        <end position="53"/>
    </location>
</feature>
<keyword evidence="2" id="KW-0507">mRNA processing</keyword>
<protein>
    <submittedName>
        <fullName evidence="13">Pre-mRNA-splicing factor CEF1</fullName>
    </submittedName>
</protein>
<keyword evidence="8" id="KW-0508">mRNA splicing</keyword>
<evidence type="ECO:0000256" key="2">
    <source>
        <dbReference type="ARBA" id="ARBA00022664"/>
    </source>
</evidence>
<organism evidence="13 14">
    <name type="scientific">Blattamonas nauphoetae</name>
    <dbReference type="NCBI Taxonomy" id="2049346"/>
    <lineage>
        <taxon>Eukaryota</taxon>
        <taxon>Metamonada</taxon>
        <taxon>Preaxostyla</taxon>
        <taxon>Oxymonadida</taxon>
        <taxon>Blattamonas</taxon>
    </lineage>
</organism>
<evidence type="ECO:0000256" key="7">
    <source>
        <dbReference type="ARBA" id="ARBA00023125"/>
    </source>
</evidence>
<evidence type="ECO:0000256" key="4">
    <source>
        <dbReference type="ARBA" id="ARBA00022728"/>
    </source>
</evidence>
<keyword evidence="4" id="KW-0747">Spliceosome</keyword>
<feature type="domain" description="HTH myb-type" evidence="12">
    <location>
        <begin position="1"/>
        <end position="57"/>
    </location>
</feature>
<evidence type="ECO:0000256" key="10">
    <source>
        <dbReference type="SAM" id="MobiDB-lite"/>
    </source>
</evidence>
<dbReference type="InterPro" id="IPR006591">
    <property type="entry name" value="RNAP_P/RPABC4"/>
</dbReference>
<dbReference type="PROSITE" id="PS50090">
    <property type="entry name" value="MYB_LIKE"/>
    <property type="match status" value="2"/>
</dbReference>
<dbReference type="EMBL" id="JARBJD010000002">
    <property type="protein sequence ID" value="KAK2964613.1"/>
    <property type="molecule type" value="Genomic_DNA"/>
</dbReference>
<dbReference type="InterPro" id="IPR029040">
    <property type="entry name" value="RPABC4/Spt4"/>
</dbReference>
<dbReference type="InterPro" id="IPR047242">
    <property type="entry name" value="CDC5L/Cef1"/>
</dbReference>
<dbReference type="PROSITE" id="PS51294">
    <property type="entry name" value="HTH_MYB"/>
    <property type="match status" value="2"/>
</dbReference>
<keyword evidence="7" id="KW-0238">DNA-binding</keyword>
<dbReference type="PANTHER" id="PTHR45885">
    <property type="entry name" value="CELL DIVISION CYCLE 5-LIKE PROTEIN"/>
    <property type="match status" value="1"/>
</dbReference>
<evidence type="ECO:0000256" key="5">
    <source>
        <dbReference type="ARBA" id="ARBA00022737"/>
    </source>
</evidence>
<dbReference type="InterPro" id="IPR047240">
    <property type="entry name" value="SANT_CDC5L_II"/>
</dbReference>
<dbReference type="SMART" id="SM00659">
    <property type="entry name" value="RPOLCX"/>
    <property type="match status" value="1"/>
</dbReference>
<feature type="region of interest" description="Disordered" evidence="10">
    <location>
        <begin position="488"/>
        <end position="507"/>
    </location>
</feature>
<keyword evidence="3" id="KW-0479">Metal-binding</keyword>
<feature type="domain" description="HTH myb-type" evidence="12">
    <location>
        <begin position="58"/>
        <end position="107"/>
    </location>
</feature>
<evidence type="ECO:0000256" key="8">
    <source>
        <dbReference type="ARBA" id="ARBA00023187"/>
    </source>
</evidence>
<name>A0ABQ9YLI8_9EUKA</name>
<feature type="domain" description="Myb-like" evidence="11">
    <location>
        <begin position="54"/>
        <end position="103"/>
    </location>
</feature>
<feature type="region of interest" description="Disordered" evidence="10">
    <location>
        <begin position="439"/>
        <end position="458"/>
    </location>
</feature>
<dbReference type="CDD" id="cd00167">
    <property type="entry name" value="SANT"/>
    <property type="match status" value="1"/>
</dbReference>
<dbReference type="SMART" id="SM00717">
    <property type="entry name" value="SANT"/>
    <property type="match status" value="2"/>
</dbReference>
<dbReference type="CDD" id="cd11659">
    <property type="entry name" value="SANT_CDC5_II"/>
    <property type="match status" value="1"/>
</dbReference>
<accession>A0ABQ9YLI8</accession>
<comment type="similarity">
    <text evidence="1">Belongs to the CEF1 family.</text>
</comment>
<feature type="region of interest" description="Disordered" evidence="10">
    <location>
        <begin position="685"/>
        <end position="709"/>
    </location>
</feature>
<evidence type="ECO:0000259" key="11">
    <source>
        <dbReference type="PROSITE" id="PS50090"/>
    </source>
</evidence>
<evidence type="ECO:0000256" key="6">
    <source>
        <dbReference type="ARBA" id="ARBA00022833"/>
    </source>
</evidence>
<reference evidence="13 14" key="1">
    <citation type="journal article" date="2022" name="bioRxiv">
        <title>Genomics of Preaxostyla Flagellates Illuminates Evolutionary Transitions and the Path Towards Mitochondrial Loss.</title>
        <authorList>
            <person name="Novak L.V.F."/>
            <person name="Treitli S.C."/>
            <person name="Pyrih J."/>
            <person name="Halakuc P."/>
            <person name="Pipaliya S.V."/>
            <person name="Vacek V."/>
            <person name="Brzon O."/>
            <person name="Soukal P."/>
            <person name="Eme L."/>
            <person name="Dacks J.B."/>
            <person name="Karnkowska A."/>
            <person name="Elias M."/>
            <person name="Hampl V."/>
        </authorList>
    </citation>
    <scope>NUCLEOTIDE SEQUENCE [LARGE SCALE GENOMIC DNA]</scope>
    <source>
        <strain evidence="13">NAU3</strain>
        <tissue evidence="13">Gut</tissue>
    </source>
</reference>
<evidence type="ECO:0000256" key="9">
    <source>
        <dbReference type="ARBA" id="ARBA00023242"/>
    </source>
</evidence>
<dbReference type="InterPro" id="IPR001005">
    <property type="entry name" value="SANT/Myb"/>
</dbReference>
<dbReference type="InterPro" id="IPR009057">
    <property type="entry name" value="Homeodomain-like_sf"/>
</dbReference>
<proteinExistence type="inferred from homology"/>
<dbReference type="SUPFAM" id="SSF46689">
    <property type="entry name" value="Homeodomain-like"/>
    <property type="match status" value="1"/>
</dbReference>
<dbReference type="InterPro" id="IPR017930">
    <property type="entry name" value="Myb_dom"/>
</dbReference>
<dbReference type="SUPFAM" id="SSF63393">
    <property type="entry name" value="RNA polymerase subunits"/>
    <property type="match status" value="1"/>
</dbReference>
<dbReference type="Gene3D" id="2.20.28.30">
    <property type="entry name" value="RNA polymerase ii, chain L"/>
    <property type="match status" value="1"/>
</dbReference>
<feature type="region of interest" description="Disordered" evidence="10">
    <location>
        <begin position="346"/>
        <end position="379"/>
    </location>
</feature>
<keyword evidence="14" id="KW-1185">Reference proteome</keyword>
<comment type="caution">
    <text evidence="13">The sequence shown here is derived from an EMBL/GenBank/DDBJ whole genome shotgun (WGS) entry which is preliminary data.</text>
</comment>
<feature type="region of interest" description="Disordered" evidence="10">
    <location>
        <begin position="772"/>
        <end position="793"/>
    </location>
</feature>
<dbReference type="Pfam" id="PF13921">
    <property type="entry name" value="Myb_DNA-bind_6"/>
    <property type="match status" value="1"/>
</dbReference>